<dbReference type="AlphaFoldDB" id="A0AAD7NXD8"/>
<feature type="domain" description="SAP" evidence="2">
    <location>
        <begin position="47"/>
        <end position="81"/>
    </location>
</feature>
<comment type="caution">
    <text evidence="3">The sequence shown here is derived from an EMBL/GenBank/DDBJ whole genome shotgun (WGS) entry which is preliminary data.</text>
</comment>
<sequence length="243" mass="27061">MSNQGYAEKAAKEKKKDDTAQRRKEKENARTINRHNRDPNEPYTGLLTAKVKDDLRDICIDLGQSDEGTKADLLERLNRYFRDHPLERDSAKFCGLFKAAPRGRRAGAAPVVNGDCPQLPPSNDNPPVVSSSRLPPSTPLQALPYQSNLQAHQNFDPCFTFVSQPPRSQYTEYHDANAFSFGPPFSSNSSQTPSIPYNTFSAAASSSTYNPHPTPGPSGLPLLNSFQHNTYNPYLDHNFDSYL</sequence>
<accession>A0AAD7NXD8</accession>
<reference evidence="3" key="1">
    <citation type="submission" date="2023-03" db="EMBL/GenBank/DDBJ databases">
        <title>Massive genome expansion in bonnet fungi (Mycena s.s.) driven by repeated elements and novel gene families across ecological guilds.</title>
        <authorList>
            <consortium name="Lawrence Berkeley National Laboratory"/>
            <person name="Harder C.B."/>
            <person name="Miyauchi S."/>
            <person name="Viragh M."/>
            <person name="Kuo A."/>
            <person name="Thoen E."/>
            <person name="Andreopoulos B."/>
            <person name="Lu D."/>
            <person name="Skrede I."/>
            <person name="Drula E."/>
            <person name="Henrissat B."/>
            <person name="Morin E."/>
            <person name="Kohler A."/>
            <person name="Barry K."/>
            <person name="LaButti K."/>
            <person name="Morin E."/>
            <person name="Salamov A."/>
            <person name="Lipzen A."/>
            <person name="Mereny Z."/>
            <person name="Hegedus B."/>
            <person name="Baldrian P."/>
            <person name="Stursova M."/>
            <person name="Weitz H."/>
            <person name="Taylor A."/>
            <person name="Grigoriev I.V."/>
            <person name="Nagy L.G."/>
            <person name="Martin F."/>
            <person name="Kauserud H."/>
        </authorList>
    </citation>
    <scope>NUCLEOTIDE SEQUENCE</scope>
    <source>
        <strain evidence="3">CBHHK182m</strain>
    </source>
</reference>
<organism evidence="3 4">
    <name type="scientific">Mycena metata</name>
    <dbReference type="NCBI Taxonomy" id="1033252"/>
    <lineage>
        <taxon>Eukaryota</taxon>
        <taxon>Fungi</taxon>
        <taxon>Dikarya</taxon>
        <taxon>Basidiomycota</taxon>
        <taxon>Agaricomycotina</taxon>
        <taxon>Agaricomycetes</taxon>
        <taxon>Agaricomycetidae</taxon>
        <taxon>Agaricales</taxon>
        <taxon>Marasmiineae</taxon>
        <taxon>Mycenaceae</taxon>
        <taxon>Mycena</taxon>
    </lineage>
</organism>
<dbReference type="Proteomes" id="UP001215598">
    <property type="component" value="Unassembled WGS sequence"/>
</dbReference>
<name>A0AAD7NXD8_9AGAR</name>
<feature type="region of interest" description="Disordered" evidence="1">
    <location>
        <begin position="1"/>
        <end position="45"/>
    </location>
</feature>
<keyword evidence="4" id="KW-1185">Reference proteome</keyword>
<dbReference type="InterPro" id="IPR003034">
    <property type="entry name" value="SAP_dom"/>
</dbReference>
<proteinExistence type="predicted"/>
<protein>
    <recommendedName>
        <fullName evidence="2">SAP domain-containing protein</fullName>
    </recommendedName>
</protein>
<gene>
    <name evidence="3" type="ORF">B0H16DRAFT_1448503</name>
</gene>
<dbReference type="EMBL" id="JARKIB010000006">
    <property type="protein sequence ID" value="KAJ7778954.1"/>
    <property type="molecule type" value="Genomic_DNA"/>
</dbReference>
<feature type="region of interest" description="Disordered" evidence="1">
    <location>
        <begin position="114"/>
        <end position="135"/>
    </location>
</feature>
<dbReference type="PROSITE" id="PS50800">
    <property type="entry name" value="SAP"/>
    <property type="match status" value="1"/>
</dbReference>
<evidence type="ECO:0000256" key="1">
    <source>
        <dbReference type="SAM" id="MobiDB-lite"/>
    </source>
</evidence>
<feature type="compositionally biased region" description="Low complexity" evidence="1">
    <location>
        <begin position="125"/>
        <end position="135"/>
    </location>
</feature>
<feature type="compositionally biased region" description="Basic and acidic residues" evidence="1">
    <location>
        <begin position="9"/>
        <end position="40"/>
    </location>
</feature>
<evidence type="ECO:0000313" key="4">
    <source>
        <dbReference type="Proteomes" id="UP001215598"/>
    </source>
</evidence>
<evidence type="ECO:0000313" key="3">
    <source>
        <dbReference type="EMBL" id="KAJ7778954.1"/>
    </source>
</evidence>
<evidence type="ECO:0000259" key="2">
    <source>
        <dbReference type="PROSITE" id="PS50800"/>
    </source>
</evidence>